<evidence type="ECO:0000313" key="4">
    <source>
        <dbReference type="Proteomes" id="UP000198668"/>
    </source>
</evidence>
<dbReference type="OrthoDB" id="1695311at2"/>
<sequence>MSDFNFYKADKAYGELYFQFPKVLLYSEEYSKLSDSAKLAYVIFRDRLQYSIQNHWIDEENNVYFIFTNKELCELLNKSENTVTKIKKELEKAGLLLQQKMGFDPVKKKNFPNRLYLADLEVNATDIYQLQQREEILSNQETAENAVREEESDNPLNQGTANFEGREKEAKSRLNQGTEKNAVNLYKYFSKDVKDNKDISKPDENILINQAFNPKTKDNEQEHQLIDGYIEKYALYEEYGEELIHYFKAYSFNDFQTFTLYCEKVMYAKKSVEDESGIYISILSSSKYSAFIREELKRTFTRCVQQSRFGKTKNISSYLFISFKNVFEDFVRSQVSK</sequence>
<protein>
    <submittedName>
        <fullName evidence="3">Replication initiator protein A (RepA) N-terminus</fullName>
    </submittedName>
</protein>
<dbReference type="Pfam" id="PF06970">
    <property type="entry name" value="RepA_N"/>
    <property type="match status" value="1"/>
</dbReference>
<gene>
    <name evidence="3" type="ORF">SAMN04489868_1324</name>
</gene>
<feature type="domain" description="Replication initiator A N-terminal" evidence="2">
    <location>
        <begin position="16"/>
        <end position="90"/>
    </location>
</feature>
<feature type="region of interest" description="Disordered" evidence="1">
    <location>
        <begin position="144"/>
        <end position="176"/>
    </location>
</feature>
<organism evidence="3 4">
    <name type="scientific">Pisciglobus halotolerans</name>
    <dbReference type="NCBI Taxonomy" id="745365"/>
    <lineage>
        <taxon>Bacteria</taxon>
        <taxon>Bacillati</taxon>
        <taxon>Bacillota</taxon>
        <taxon>Bacilli</taxon>
        <taxon>Lactobacillales</taxon>
        <taxon>Carnobacteriaceae</taxon>
    </lineage>
</organism>
<evidence type="ECO:0000313" key="3">
    <source>
        <dbReference type="EMBL" id="SFH83465.1"/>
    </source>
</evidence>
<name>A0A1I3D9S9_9LACT</name>
<reference evidence="3 4" key="1">
    <citation type="submission" date="2016-10" db="EMBL/GenBank/DDBJ databases">
        <authorList>
            <person name="de Groot N.N."/>
        </authorList>
    </citation>
    <scope>NUCLEOTIDE SEQUENCE [LARGE SCALE GENOMIC DNA]</scope>
    <source>
        <strain evidence="3 4">DSM 27630</strain>
    </source>
</reference>
<dbReference type="Proteomes" id="UP000198668">
    <property type="component" value="Unassembled WGS sequence"/>
</dbReference>
<dbReference type="InterPro" id="IPR010724">
    <property type="entry name" value="RepA_N"/>
</dbReference>
<evidence type="ECO:0000259" key="2">
    <source>
        <dbReference type="Pfam" id="PF06970"/>
    </source>
</evidence>
<evidence type="ECO:0000256" key="1">
    <source>
        <dbReference type="SAM" id="MobiDB-lite"/>
    </source>
</evidence>
<keyword evidence="4" id="KW-1185">Reference proteome</keyword>
<accession>A0A1I3D9S9</accession>
<dbReference type="EMBL" id="FOQE01000032">
    <property type="protein sequence ID" value="SFH83465.1"/>
    <property type="molecule type" value="Genomic_DNA"/>
</dbReference>
<dbReference type="AlphaFoldDB" id="A0A1I3D9S9"/>
<dbReference type="RefSeq" id="WP_092093160.1">
    <property type="nucleotide sequence ID" value="NZ_FOQE01000032.1"/>
</dbReference>
<proteinExistence type="predicted"/>